<evidence type="ECO:0000259" key="8">
    <source>
        <dbReference type="Pfam" id="PF00249"/>
    </source>
</evidence>
<protein>
    <submittedName>
        <fullName evidence="9">Transcription factor KAN4</fullName>
    </submittedName>
</protein>
<feature type="compositionally biased region" description="Low complexity" evidence="7">
    <location>
        <begin position="45"/>
        <end position="61"/>
    </location>
</feature>
<feature type="region of interest" description="Disordered" evidence="7">
    <location>
        <begin position="263"/>
        <end position="289"/>
    </location>
</feature>
<dbReference type="InterPro" id="IPR001005">
    <property type="entry name" value="SANT/Myb"/>
</dbReference>
<keyword evidence="2" id="KW-0217">Developmental protein</keyword>
<dbReference type="Gene3D" id="1.10.10.60">
    <property type="entry name" value="Homeodomain-like"/>
    <property type="match status" value="1"/>
</dbReference>
<dbReference type="Pfam" id="PF00249">
    <property type="entry name" value="Myb_DNA-binding"/>
    <property type="match status" value="1"/>
</dbReference>
<feature type="domain" description="Myb-like" evidence="8">
    <location>
        <begin position="142"/>
        <end position="193"/>
    </location>
</feature>
<sequence length="337" mass="37251">MTSATPASNVPNLCLQISPPSPLACENENSGSRPFGMMVRKSPYSDRSSATDDSGSSGGSDLSHENGCFLVPETRDFCNGLDLSLGLERLARAPNLNPTRPLQLQGDNVHHHYNPHIHSREFKRGSRTMMNIGMKRSGRAPRMRWTSTLHAHFVHAVELLGGHERATPKSVLELMNVKDLTLAHVKSHLQMYRSVKSTDKVTGLGQTEMDLNQRIHIGEGEVEACDNLPSHSMNPSLSSISIPTTLQKLQSLSRDSLTSFLETNERGHSNQENASSTYPPSPEDDTKVNGNQEVAGMHQLEKEKMLWNLEISQGRPIWQSNGPSSVELLSFLKCIRP</sequence>
<evidence type="ECO:0000256" key="1">
    <source>
        <dbReference type="ARBA" id="ARBA00004123"/>
    </source>
</evidence>
<evidence type="ECO:0000256" key="4">
    <source>
        <dbReference type="ARBA" id="ARBA00023015"/>
    </source>
</evidence>
<dbReference type="InterPro" id="IPR009057">
    <property type="entry name" value="Homeodomain-like_sf"/>
</dbReference>
<keyword evidence="6" id="KW-0539">Nucleus</keyword>
<keyword evidence="10" id="KW-1185">Reference proteome</keyword>
<evidence type="ECO:0000256" key="5">
    <source>
        <dbReference type="ARBA" id="ARBA00023163"/>
    </source>
</evidence>
<dbReference type="EMBL" id="JAUIZM010000004">
    <property type="protein sequence ID" value="KAK1389373.1"/>
    <property type="molecule type" value="Genomic_DNA"/>
</dbReference>
<dbReference type="AlphaFoldDB" id="A0AAD8MZG9"/>
<dbReference type="NCBIfam" id="TIGR01557">
    <property type="entry name" value="myb_SHAQKYF"/>
    <property type="match status" value="1"/>
</dbReference>
<keyword evidence="3" id="KW-0221">Differentiation</keyword>
<gene>
    <name evidence="9" type="ORF">POM88_017551</name>
</gene>
<dbReference type="GO" id="GO:0010158">
    <property type="term" value="P:abaxial cell fate specification"/>
    <property type="evidence" value="ECO:0007669"/>
    <property type="project" value="InterPro"/>
</dbReference>
<name>A0AAD8MZG9_9APIA</name>
<comment type="caution">
    <text evidence="9">The sequence shown here is derived from an EMBL/GenBank/DDBJ whole genome shotgun (WGS) entry which is preliminary data.</text>
</comment>
<dbReference type="PANTHER" id="PTHR31496">
    <property type="entry name" value="TRANSCRIPTION FACTOR KAN2-RELATED"/>
    <property type="match status" value="1"/>
</dbReference>
<dbReference type="PANTHER" id="PTHR31496:SF25">
    <property type="entry name" value="TRANSCRIPTION FACTOR KAN3-RELATED"/>
    <property type="match status" value="1"/>
</dbReference>
<dbReference type="GO" id="GO:0000976">
    <property type="term" value="F:transcription cis-regulatory region binding"/>
    <property type="evidence" value="ECO:0007669"/>
    <property type="project" value="InterPro"/>
</dbReference>
<proteinExistence type="predicted"/>
<dbReference type="InterPro" id="IPR044847">
    <property type="entry name" value="KAN_fam"/>
</dbReference>
<organism evidence="9 10">
    <name type="scientific">Heracleum sosnowskyi</name>
    <dbReference type="NCBI Taxonomy" id="360622"/>
    <lineage>
        <taxon>Eukaryota</taxon>
        <taxon>Viridiplantae</taxon>
        <taxon>Streptophyta</taxon>
        <taxon>Embryophyta</taxon>
        <taxon>Tracheophyta</taxon>
        <taxon>Spermatophyta</taxon>
        <taxon>Magnoliopsida</taxon>
        <taxon>eudicotyledons</taxon>
        <taxon>Gunneridae</taxon>
        <taxon>Pentapetalae</taxon>
        <taxon>asterids</taxon>
        <taxon>campanulids</taxon>
        <taxon>Apiales</taxon>
        <taxon>Apiaceae</taxon>
        <taxon>Apioideae</taxon>
        <taxon>apioid superclade</taxon>
        <taxon>Tordylieae</taxon>
        <taxon>Tordyliinae</taxon>
        <taxon>Heracleum</taxon>
    </lineage>
</organism>
<dbReference type="SUPFAM" id="SSF46689">
    <property type="entry name" value="Homeodomain-like"/>
    <property type="match status" value="1"/>
</dbReference>
<reference evidence="9" key="2">
    <citation type="submission" date="2023-05" db="EMBL/GenBank/DDBJ databases">
        <authorList>
            <person name="Schelkunov M.I."/>
        </authorList>
    </citation>
    <scope>NUCLEOTIDE SEQUENCE</scope>
    <source>
        <strain evidence="9">Hsosn_3</strain>
        <tissue evidence="9">Leaf</tissue>
    </source>
</reference>
<evidence type="ECO:0000256" key="2">
    <source>
        <dbReference type="ARBA" id="ARBA00022473"/>
    </source>
</evidence>
<comment type="subcellular location">
    <subcellularLocation>
        <location evidence="1">Nucleus</location>
    </subcellularLocation>
</comment>
<evidence type="ECO:0000256" key="3">
    <source>
        <dbReference type="ARBA" id="ARBA00022782"/>
    </source>
</evidence>
<evidence type="ECO:0000256" key="6">
    <source>
        <dbReference type="ARBA" id="ARBA00023242"/>
    </source>
</evidence>
<feature type="region of interest" description="Disordered" evidence="7">
    <location>
        <begin position="23"/>
        <end position="63"/>
    </location>
</feature>
<evidence type="ECO:0000256" key="7">
    <source>
        <dbReference type="SAM" id="MobiDB-lite"/>
    </source>
</evidence>
<keyword evidence="5" id="KW-0804">Transcription</keyword>
<dbReference type="InterPro" id="IPR006447">
    <property type="entry name" value="Myb_dom_plants"/>
</dbReference>
<dbReference type="GO" id="GO:0005634">
    <property type="term" value="C:nucleus"/>
    <property type="evidence" value="ECO:0007669"/>
    <property type="project" value="UniProtKB-SubCell"/>
</dbReference>
<keyword evidence="4" id="KW-0805">Transcription regulation</keyword>
<dbReference type="Proteomes" id="UP001237642">
    <property type="component" value="Unassembled WGS sequence"/>
</dbReference>
<dbReference type="GO" id="GO:0006355">
    <property type="term" value="P:regulation of DNA-templated transcription"/>
    <property type="evidence" value="ECO:0007669"/>
    <property type="project" value="InterPro"/>
</dbReference>
<reference evidence="9" key="1">
    <citation type="submission" date="2023-02" db="EMBL/GenBank/DDBJ databases">
        <title>Genome of toxic invasive species Heracleum sosnowskyi carries increased number of genes despite the absence of recent whole-genome duplications.</title>
        <authorList>
            <person name="Schelkunov M."/>
            <person name="Shtratnikova V."/>
            <person name="Makarenko M."/>
            <person name="Klepikova A."/>
            <person name="Omelchenko D."/>
            <person name="Novikova G."/>
            <person name="Obukhova E."/>
            <person name="Bogdanov V."/>
            <person name="Penin A."/>
            <person name="Logacheva M."/>
        </authorList>
    </citation>
    <scope>NUCLEOTIDE SEQUENCE</scope>
    <source>
        <strain evidence="9">Hsosn_3</strain>
        <tissue evidence="9">Leaf</tissue>
    </source>
</reference>
<evidence type="ECO:0000313" key="9">
    <source>
        <dbReference type="EMBL" id="KAK1389373.1"/>
    </source>
</evidence>
<evidence type="ECO:0000313" key="10">
    <source>
        <dbReference type="Proteomes" id="UP001237642"/>
    </source>
</evidence>
<accession>A0AAD8MZG9</accession>
<dbReference type="FunFam" id="1.10.10.60:FF:000002">
    <property type="entry name" value="Myb family transcription factor"/>
    <property type="match status" value="1"/>
</dbReference>